<sequence length="738" mass="82158">MQFLNPAFTRFSKRLGFFCLSSFLLITTVLRAETVFSVQSGGYRFSWNLAKDSAVLTKEKPAATLWKGSLLPAFWLRTASGENQYVKATISDAASLRETGGFVQLTFGTIGTGVLELAYSQSIVRISKLTVNWKGDAPKLISMHFGTSPLKTAEKNRSPNPEQPFWPDWEAAGVCIPGAKGNPIQSFFRMWDFGHATLPLGSFGPSLGTPYAAAYPRPIYSCAMGNDSGWLVLGAGSIPDAAMVFKIQASNGSLQYLYREDLWNKPAGSQRVWTEPLRIAWAATAYDACETYFNSFGPFTPVSETHQLNVWNTWGDFKNRDFDLKAITDKALAFKADVLAIDDSWESSQGSGLWYKERFPNYKTDLDYARSKGLKTGYWQNVIWIDKPEQFGLTADDLLCGADGQPVKTSWNMNPHGSGNYCLDPSSANAAALIRNRTQRIVKELKPDLLKLDFGYGVPSPDMATARNPAFRGEKLAYTLIKLIADAAREINPNITVQYYSIHPLFRDIQNLLALDDLGDAGGREAEGHGQWSIWSSLAGRQGMAIMASSGYDWNADDEVLLNTAIIGSQGAVLPRKLNDGSAVPARKISRRVALALWHRRSVGWTPLWLNSQKGDFLQEPKPNCWGRLENGRLTALALRESPLPLDRSRIQNIQFQGRWAIISQDEQSIFEAKKVALVPFDGGFVEMPFGKAPLKVVAVFNQEEKPFKFWEWKAGKIRIDARTLRDNPSLNGFLVYK</sequence>
<comment type="caution">
    <text evidence="1">The sequence shown here is derived from an EMBL/GenBank/DDBJ whole genome shotgun (WGS) entry which is preliminary data.</text>
</comment>
<dbReference type="RefSeq" id="WP_154175615.1">
    <property type="nucleotide sequence ID" value="NZ_WJXZ01000007.1"/>
</dbReference>
<dbReference type="Proteomes" id="UP000441754">
    <property type="component" value="Unassembled WGS sequence"/>
</dbReference>
<keyword evidence="2" id="KW-1185">Reference proteome</keyword>
<evidence type="ECO:0000313" key="2">
    <source>
        <dbReference type="Proteomes" id="UP000441754"/>
    </source>
</evidence>
<dbReference type="EMBL" id="WJXZ01000007">
    <property type="protein sequence ID" value="MRS62226.1"/>
    <property type="molecule type" value="Genomic_DNA"/>
</dbReference>
<dbReference type="AlphaFoldDB" id="A0A7K0EL42"/>
<dbReference type="OrthoDB" id="176168at2"/>
<dbReference type="InterPro" id="IPR050985">
    <property type="entry name" value="Alpha-glycosidase_related"/>
</dbReference>
<proteinExistence type="predicted"/>
<dbReference type="PANTHER" id="PTHR43053">
    <property type="entry name" value="GLYCOSIDASE FAMILY 31"/>
    <property type="match status" value="1"/>
</dbReference>
<reference evidence="1 2" key="1">
    <citation type="journal article" date="2018" name="Antonie Van Leeuwenhoek">
        <title>Larkinella terrae sp. nov., isolated from soil on Jeju Island, South Korea.</title>
        <authorList>
            <person name="Ten L.N."/>
            <person name="Jeon J."/>
            <person name="Park S.J."/>
            <person name="Park S."/>
            <person name="Lee S.Y."/>
            <person name="Kim M.K."/>
            <person name="Jung H.Y."/>
        </authorList>
    </citation>
    <scope>NUCLEOTIDE SEQUENCE [LARGE SCALE GENOMIC DNA]</scope>
    <source>
        <strain evidence="1 2">KCTC 52001</strain>
    </source>
</reference>
<dbReference type="InterPro" id="IPR013785">
    <property type="entry name" value="Aldolase_TIM"/>
</dbReference>
<gene>
    <name evidence="1" type="ORF">GJJ30_13080</name>
</gene>
<dbReference type="InterPro" id="IPR017853">
    <property type="entry name" value="GH"/>
</dbReference>
<organism evidence="1 2">
    <name type="scientific">Larkinella terrae</name>
    <dbReference type="NCBI Taxonomy" id="2025311"/>
    <lineage>
        <taxon>Bacteria</taxon>
        <taxon>Pseudomonadati</taxon>
        <taxon>Bacteroidota</taxon>
        <taxon>Cytophagia</taxon>
        <taxon>Cytophagales</taxon>
        <taxon>Spirosomataceae</taxon>
        <taxon>Larkinella</taxon>
    </lineage>
</organism>
<protein>
    <recommendedName>
        <fullName evidence="3">Alpha-galactosidase</fullName>
    </recommendedName>
</protein>
<dbReference type="Gene3D" id="3.20.20.70">
    <property type="entry name" value="Aldolase class I"/>
    <property type="match status" value="1"/>
</dbReference>
<accession>A0A7K0EL42</accession>
<evidence type="ECO:0008006" key="3">
    <source>
        <dbReference type="Google" id="ProtNLM"/>
    </source>
</evidence>
<dbReference type="SUPFAM" id="SSF51445">
    <property type="entry name" value="(Trans)glycosidases"/>
    <property type="match status" value="1"/>
</dbReference>
<name>A0A7K0EL42_9BACT</name>
<dbReference type="GO" id="GO:0004557">
    <property type="term" value="F:alpha-galactosidase activity"/>
    <property type="evidence" value="ECO:0007669"/>
    <property type="project" value="UniProtKB-ARBA"/>
</dbReference>
<evidence type="ECO:0000313" key="1">
    <source>
        <dbReference type="EMBL" id="MRS62226.1"/>
    </source>
</evidence>